<evidence type="ECO:0000256" key="8">
    <source>
        <dbReference type="RuleBase" id="RU365088"/>
    </source>
</evidence>
<dbReference type="InterPro" id="IPR004812">
    <property type="entry name" value="Efflux_drug-R_Bcr/CmlA"/>
</dbReference>
<dbReference type="PANTHER" id="PTHR23502:SF70">
    <property type="entry name" value="BCR_CFLA FAMILY EFFLUX TRANSPORTER"/>
    <property type="match status" value="1"/>
</dbReference>
<dbReference type="AlphaFoldDB" id="A0A9X1ZKW8"/>
<accession>A0A9X1ZKW8</accession>
<keyword evidence="3 8" id="KW-0813">Transport</keyword>
<feature type="domain" description="Major facilitator superfamily (MFS) profile" evidence="9">
    <location>
        <begin position="5"/>
        <end position="394"/>
    </location>
</feature>
<gene>
    <name evidence="10" type="ORF">L2672_09150</name>
</gene>
<comment type="similarity">
    <text evidence="2 8">Belongs to the major facilitator superfamily. Bcr/CmlA family.</text>
</comment>
<dbReference type="PROSITE" id="PS00216">
    <property type="entry name" value="SUGAR_TRANSPORT_1"/>
    <property type="match status" value="1"/>
</dbReference>
<evidence type="ECO:0000256" key="4">
    <source>
        <dbReference type="ARBA" id="ARBA00022475"/>
    </source>
</evidence>
<feature type="transmembrane region" description="Helical" evidence="8">
    <location>
        <begin position="43"/>
        <end position="63"/>
    </location>
</feature>
<dbReference type="GO" id="GO:0005886">
    <property type="term" value="C:plasma membrane"/>
    <property type="evidence" value="ECO:0007669"/>
    <property type="project" value="UniProtKB-SubCell"/>
</dbReference>
<feature type="transmembrane region" description="Helical" evidence="8">
    <location>
        <begin position="70"/>
        <end position="90"/>
    </location>
</feature>
<feature type="transmembrane region" description="Helical" evidence="8">
    <location>
        <begin position="365"/>
        <end position="387"/>
    </location>
</feature>
<dbReference type="InterPro" id="IPR005829">
    <property type="entry name" value="Sugar_transporter_CS"/>
</dbReference>
<evidence type="ECO:0000256" key="6">
    <source>
        <dbReference type="ARBA" id="ARBA00022989"/>
    </source>
</evidence>
<evidence type="ECO:0000256" key="5">
    <source>
        <dbReference type="ARBA" id="ARBA00022692"/>
    </source>
</evidence>
<dbReference type="RefSeq" id="WP_248995537.1">
    <property type="nucleotide sequence ID" value="NZ_JAKIKP010000005.1"/>
</dbReference>
<organism evidence="10 11">
    <name type="scientific">Shewanella gaetbuli</name>
    <dbReference type="NCBI Taxonomy" id="220752"/>
    <lineage>
        <taxon>Bacteria</taxon>
        <taxon>Pseudomonadati</taxon>
        <taxon>Pseudomonadota</taxon>
        <taxon>Gammaproteobacteria</taxon>
        <taxon>Alteromonadales</taxon>
        <taxon>Shewanellaceae</taxon>
        <taxon>Shewanella</taxon>
    </lineage>
</organism>
<comment type="subcellular location">
    <subcellularLocation>
        <location evidence="8">Cell inner membrane</location>
        <topology evidence="8">Multi-pass membrane protein</topology>
    </subcellularLocation>
    <subcellularLocation>
        <location evidence="1">Cell membrane</location>
        <topology evidence="1">Multi-pass membrane protein</topology>
    </subcellularLocation>
</comment>
<keyword evidence="6 8" id="KW-1133">Transmembrane helix</keyword>
<feature type="transmembrane region" description="Helical" evidence="8">
    <location>
        <begin position="337"/>
        <end position="359"/>
    </location>
</feature>
<dbReference type="InterPro" id="IPR020846">
    <property type="entry name" value="MFS_dom"/>
</dbReference>
<dbReference type="InterPro" id="IPR011701">
    <property type="entry name" value="MFS"/>
</dbReference>
<evidence type="ECO:0000259" key="9">
    <source>
        <dbReference type="PROSITE" id="PS50850"/>
    </source>
</evidence>
<feature type="transmembrane region" description="Helical" evidence="8">
    <location>
        <begin position="301"/>
        <end position="325"/>
    </location>
</feature>
<dbReference type="GO" id="GO:0042910">
    <property type="term" value="F:xenobiotic transmembrane transporter activity"/>
    <property type="evidence" value="ECO:0007669"/>
    <property type="project" value="InterPro"/>
</dbReference>
<dbReference type="GO" id="GO:1990961">
    <property type="term" value="P:xenobiotic detoxification by transmembrane export across the plasma membrane"/>
    <property type="evidence" value="ECO:0007669"/>
    <property type="project" value="InterPro"/>
</dbReference>
<evidence type="ECO:0000256" key="7">
    <source>
        <dbReference type="ARBA" id="ARBA00023136"/>
    </source>
</evidence>
<dbReference type="SUPFAM" id="SSF103473">
    <property type="entry name" value="MFS general substrate transporter"/>
    <property type="match status" value="1"/>
</dbReference>
<dbReference type="Proteomes" id="UP001139333">
    <property type="component" value="Unassembled WGS sequence"/>
</dbReference>
<dbReference type="InterPro" id="IPR036259">
    <property type="entry name" value="MFS_trans_sf"/>
</dbReference>
<feature type="transmembrane region" description="Helical" evidence="8">
    <location>
        <begin position="129"/>
        <end position="153"/>
    </location>
</feature>
<keyword evidence="4" id="KW-1003">Cell membrane</keyword>
<keyword evidence="5 8" id="KW-0812">Transmembrane</keyword>
<keyword evidence="11" id="KW-1185">Reference proteome</keyword>
<comment type="caution">
    <text evidence="10">The sequence shown here is derived from an EMBL/GenBank/DDBJ whole genome shotgun (WGS) entry which is preliminary data.</text>
</comment>
<sequence length="399" mass="42902">MQRNLLPLLMFMVVLSPLAIDIYLPSMPTMAAEYAVSDNQVQSTLMLFLFAMGLGQILIGPLADRFGRRPIALFGIVLYGLSSLLGAFAVQFEVLQLARVLQGLAACSTSIVVFSAVRDCYNNKQSMTMYSYLNGMICVIPALAPTLGGLLALQFGWRSTFIFMALYAILVLLIVGMKFPETRPMNTDSTGKLYRWGRYQPVITNGHFMFYALTCMTAMASIVCYVSYSPIWLIGKLGVSELTFSGLFGLNALVNIVACFTAPILVKRIGNRPGVIVALSFMVAAALLEVLMHVVGPQTGLGAAMAFMMPMMLLCIGFAILLGPATSMALAGFGERAGTATAVLGCIQMSGASLLAALIQLTDIPAPYAIALIMGGCCSVLLVIMSIKGLNHWHQEQHA</sequence>
<feature type="transmembrane region" description="Helical" evidence="8">
    <location>
        <begin position="159"/>
        <end position="177"/>
    </location>
</feature>
<feature type="transmembrane region" description="Helical" evidence="8">
    <location>
        <begin position="248"/>
        <end position="266"/>
    </location>
</feature>
<evidence type="ECO:0000256" key="1">
    <source>
        <dbReference type="ARBA" id="ARBA00004651"/>
    </source>
</evidence>
<protein>
    <recommendedName>
        <fullName evidence="8">Bcr/CflA family efflux transporter</fullName>
    </recommendedName>
</protein>
<keyword evidence="8" id="KW-0997">Cell inner membrane</keyword>
<dbReference type="CDD" id="cd17320">
    <property type="entry name" value="MFS_MdfA_MDR_like"/>
    <property type="match status" value="1"/>
</dbReference>
<dbReference type="PANTHER" id="PTHR23502">
    <property type="entry name" value="MAJOR FACILITATOR SUPERFAMILY"/>
    <property type="match status" value="1"/>
</dbReference>
<evidence type="ECO:0000313" key="11">
    <source>
        <dbReference type="Proteomes" id="UP001139333"/>
    </source>
</evidence>
<feature type="transmembrane region" description="Helical" evidence="8">
    <location>
        <begin position="96"/>
        <end position="117"/>
    </location>
</feature>
<feature type="transmembrane region" description="Helical" evidence="8">
    <location>
        <begin position="208"/>
        <end position="228"/>
    </location>
</feature>
<comment type="caution">
    <text evidence="8">Lacks conserved residue(s) required for the propagation of feature annotation.</text>
</comment>
<evidence type="ECO:0000256" key="3">
    <source>
        <dbReference type="ARBA" id="ARBA00022448"/>
    </source>
</evidence>
<proteinExistence type="inferred from homology"/>
<feature type="transmembrane region" description="Helical" evidence="8">
    <location>
        <begin position="273"/>
        <end position="295"/>
    </location>
</feature>
<dbReference type="Gene3D" id="1.20.1720.10">
    <property type="entry name" value="Multidrug resistance protein D"/>
    <property type="match status" value="1"/>
</dbReference>
<evidence type="ECO:0000256" key="2">
    <source>
        <dbReference type="ARBA" id="ARBA00006236"/>
    </source>
</evidence>
<dbReference type="EMBL" id="JAKIKP010000005">
    <property type="protein sequence ID" value="MCL1142857.1"/>
    <property type="molecule type" value="Genomic_DNA"/>
</dbReference>
<keyword evidence="7 8" id="KW-0472">Membrane</keyword>
<dbReference type="NCBIfam" id="TIGR00710">
    <property type="entry name" value="efflux_Bcr_CflA"/>
    <property type="match status" value="1"/>
</dbReference>
<dbReference type="PROSITE" id="PS50850">
    <property type="entry name" value="MFS"/>
    <property type="match status" value="1"/>
</dbReference>
<name>A0A9X1ZKW8_9GAMM</name>
<evidence type="ECO:0000313" key="10">
    <source>
        <dbReference type="EMBL" id="MCL1142857.1"/>
    </source>
</evidence>
<dbReference type="Pfam" id="PF07690">
    <property type="entry name" value="MFS_1"/>
    <property type="match status" value="1"/>
</dbReference>
<reference evidence="10" key="1">
    <citation type="submission" date="2022-01" db="EMBL/GenBank/DDBJ databases">
        <title>Whole genome-based taxonomy of the Shewanellaceae.</title>
        <authorList>
            <person name="Martin-Rodriguez A.J."/>
        </authorList>
    </citation>
    <scope>NUCLEOTIDE SEQUENCE</scope>
    <source>
        <strain evidence="10">DSM 16422</strain>
    </source>
</reference>